<accession>A0A1E1K746</accession>
<feature type="coiled-coil region" evidence="1">
    <location>
        <begin position="190"/>
        <end position="248"/>
    </location>
</feature>
<protein>
    <submittedName>
        <fullName evidence="2">Uncharacterized protein</fullName>
    </submittedName>
</protein>
<evidence type="ECO:0000256" key="1">
    <source>
        <dbReference type="SAM" id="Coils"/>
    </source>
</evidence>
<dbReference type="InParanoid" id="A0A1E1K746"/>
<comment type="caution">
    <text evidence="2">The sequence shown here is derived from an EMBL/GenBank/DDBJ whole genome shotgun (WGS) entry which is preliminary data.</text>
</comment>
<gene>
    <name evidence="2" type="ORF">RCO7_08070</name>
</gene>
<name>A0A1E1K746_9HELO</name>
<evidence type="ECO:0000313" key="3">
    <source>
        <dbReference type="Proteomes" id="UP000178129"/>
    </source>
</evidence>
<keyword evidence="1" id="KW-0175">Coiled coil</keyword>
<organism evidence="2 3">
    <name type="scientific">Rhynchosporium graminicola</name>
    <dbReference type="NCBI Taxonomy" id="2792576"/>
    <lineage>
        <taxon>Eukaryota</taxon>
        <taxon>Fungi</taxon>
        <taxon>Dikarya</taxon>
        <taxon>Ascomycota</taxon>
        <taxon>Pezizomycotina</taxon>
        <taxon>Leotiomycetes</taxon>
        <taxon>Helotiales</taxon>
        <taxon>Ploettnerulaceae</taxon>
        <taxon>Rhynchosporium</taxon>
    </lineage>
</organism>
<dbReference type="Proteomes" id="UP000178129">
    <property type="component" value="Unassembled WGS sequence"/>
</dbReference>
<keyword evidence="3" id="KW-1185">Reference proteome</keyword>
<reference evidence="3" key="1">
    <citation type="submission" date="2016-03" db="EMBL/GenBank/DDBJ databases">
        <authorList>
            <person name="Ploux O."/>
        </authorList>
    </citation>
    <scope>NUCLEOTIDE SEQUENCE [LARGE SCALE GENOMIC DNA]</scope>
    <source>
        <strain evidence="3">UK7</strain>
    </source>
</reference>
<dbReference type="EMBL" id="FJUW01000007">
    <property type="protein sequence ID" value="CZS93907.1"/>
    <property type="molecule type" value="Genomic_DNA"/>
</dbReference>
<evidence type="ECO:0000313" key="2">
    <source>
        <dbReference type="EMBL" id="CZS93907.1"/>
    </source>
</evidence>
<feature type="coiled-coil region" evidence="1">
    <location>
        <begin position="124"/>
        <end position="158"/>
    </location>
</feature>
<proteinExistence type="predicted"/>
<sequence>MSKPGADDDANAHKAIVVGIVDGSQQRIKDFKHMLTKFDNQLAGLGGEIAKEISVKEAALRDRNNLAQVNDDLYQQNGKDKAVDLGRFKSLMEDYAKILEDKRRIDFEIEELNILNKKKDETQRGDLKKLMDENNGNIQRLEDKVKILTAEIGHLKGVERMFILELGNITEKHRVVQQLTDEVGARKVEIEILQRSQVKAKEEIATLLQKDAAYLSRMEVLSDGNDLLEDANRKVTSEAARSDDLQRKVQNTLRDFLMDTEHLTFKDEANHKSMMALTISLKERIQALEDDKAASDLVIQSLRYSQTTMIKENEVLKTQICLLNGEHLGSLADIQALQDSKPAAIEKNEAVKAGVSAPKSTHQASLSELLNLKGSQQAMVEDNRILEAHILAQQHRPAMISHQTSHVESHDLNAEIQVLKDRIYELEDDRKLIEPLTKLGVSVRMAYLLYGRNQALLDNTVGEVAYRKNIIADAALFQAGFLSEEGAGELFLECYGYPILMSLSYDEMPKYRMMLDLFTQFDNVKGCVAEFSQLTLSSEWAERKQVIVSLQAVWNEARASDSMQFEGCWNVDSKLKKLEDLNQKLHVNLISLLNEDLRAMDEGLPEYGDSY</sequence>
<dbReference type="AlphaFoldDB" id="A0A1E1K746"/>